<evidence type="ECO:0000259" key="8">
    <source>
        <dbReference type="Pfam" id="PF01975"/>
    </source>
</evidence>
<evidence type="ECO:0000256" key="6">
    <source>
        <dbReference type="ARBA" id="ARBA00022741"/>
    </source>
</evidence>
<evidence type="ECO:0000256" key="4">
    <source>
        <dbReference type="ARBA" id="ARBA00022490"/>
    </source>
</evidence>
<comment type="catalytic activity">
    <reaction evidence="1">
        <text>a ribonucleoside 5'-phosphate + H2O = a ribonucleoside + phosphate</text>
        <dbReference type="Rhea" id="RHEA:12484"/>
        <dbReference type="ChEBI" id="CHEBI:15377"/>
        <dbReference type="ChEBI" id="CHEBI:18254"/>
        <dbReference type="ChEBI" id="CHEBI:43474"/>
        <dbReference type="ChEBI" id="CHEBI:58043"/>
        <dbReference type="EC" id="3.1.3.5"/>
    </reaction>
</comment>
<name>A0ABQ5QWZ9_9ACTN</name>
<keyword evidence="6" id="KW-0547">Nucleotide-binding</keyword>
<dbReference type="InterPro" id="IPR030048">
    <property type="entry name" value="SurE"/>
</dbReference>
<dbReference type="PANTHER" id="PTHR30457:SF12">
    <property type="entry name" value="5'_3'-NUCLEOTIDASE SURE"/>
    <property type="match status" value="1"/>
</dbReference>
<comment type="caution">
    <text evidence="9">The sequence shown here is derived from an EMBL/GenBank/DDBJ whole genome shotgun (WGS) entry which is preliminary data.</text>
</comment>
<dbReference type="EC" id="3.1.3.5" evidence="3"/>
<keyword evidence="7" id="KW-0378">Hydrolase</keyword>
<dbReference type="InterPro" id="IPR002828">
    <property type="entry name" value="SurE-like_Pase/nucleotidase"/>
</dbReference>
<evidence type="ECO:0000313" key="10">
    <source>
        <dbReference type="Proteomes" id="UP001144280"/>
    </source>
</evidence>
<evidence type="ECO:0000256" key="5">
    <source>
        <dbReference type="ARBA" id="ARBA00022723"/>
    </source>
</evidence>
<evidence type="ECO:0000256" key="3">
    <source>
        <dbReference type="ARBA" id="ARBA00012643"/>
    </source>
</evidence>
<dbReference type="Gene3D" id="3.40.1210.10">
    <property type="entry name" value="Survival protein SurE-like phosphatase/nucleotidase"/>
    <property type="match status" value="1"/>
</dbReference>
<dbReference type="PANTHER" id="PTHR30457">
    <property type="entry name" value="5'-NUCLEOTIDASE SURE"/>
    <property type="match status" value="1"/>
</dbReference>
<reference evidence="9" key="1">
    <citation type="submission" date="2022-12" db="EMBL/GenBank/DDBJ databases">
        <title>New Phytohabitans aurantiacus sp. RD004123 nov., an actinomycete isolated from soil.</title>
        <authorList>
            <person name="Triningsih D.W."/>
            <person name="Harunari E."/>
            <person name="Igarashi Y."/>
        </authorList>
    </citation>
    <scope>NUCLEOTIDE SEQUENCE</scope>
    <source>
        <strain evidence="9">RD004123</strain>
    </source>
</reference>
<evidence type="ECO:0000256" key="7">
    <source>
        <dbReference type="ARBA" id="ARBA00022801"/>
    </source>
</evidence>
<dbReference type="SUPFAM" id="SSF64167">
    <property type="entry name" value="SurE-like"/>
    <property type="match status" value="1"/>
</dbReference>
<proteinExistence type="inferred from homology"/>
<dbReference type="EMBL" id="BSDI01000020">
    <property type="protein sequence ID" value="GLH99055.1"/>
    <property type="molecule type" value="Genomic_DNA"/>
</dbReference>
<dbReference type="InterPro" id="IPR036523">
    <property type="entry name" value="SurE-like_sf"/>
</dbReference>
<dbReference type="Proteomes" id="UP001144280">
    <property type="component" value="Unassembled WGS sequence"/>
</dbReference>
<dbReference type="RefSeq" id="WP_281898421.1">
    <property type="nucleotide sequence ID" value="NZ_BSDI01000020.1"/>
</dbReference>
<keyword evidence="10" id="KW-1185">Reference proteome</keyword>
<accession>A0ABQ5QWZ9</accession>
<keyword evidence="5" id="KW-0479">Metal-binding</keyword>
<evidence type="ECO:0000256" key="1">
    <source>
        <dbReference type="ARBA" id="ARBA00000815"/>
    </source>
</evidence>
<evidence type="ECO:0000256" key="2">
    <source>
        <dbReference type="ARBA" id="ARBA00011062"/>
    </source>
</evidence>
<gene>
    <name evidence="9" type="primary">surE</name>
    <name evidence="9" type="ORF">Pa4123_43300</name>
</gene>
<dbReference type="Pfam" id="PF01975">
    <property type="entry name" value="SurE"/>
    <property type="match status" value="1"/>
</dbReference>
<comment type="similarity">
    <text evidence="2">Belongs to the SurE nucleotidase family.</text>
</comment>
<feature type="domain" description="Survival protein SurE-like phosphatase/nucleotidase" evidence="8">
    <location>
        <begin position="3"/>
        <end position="205"/>
    </location>
</feature>
<keyword evidence="4" id="KW-0963">Cytoplasm</keyword>
<protein>
    <recommendedName>
        <fullName evidence="3">5'-nucleotidase</fullName>
        <ecNumber evidence="3">3.1.3.5</ecNumber>
    </recommendedName>
</protein>
<sequence>MRVLVTNDDGIAAPGIRWLARVASDSGHEVVVAAPGNEASGMSAALRAVEKDGRIIVTEQPLDGLSGVESYSVASSPAFIALLATRGAFGPPPDLLLSGINRGANAGLAVLHSGTVGAAFTAAAYGCRTMAVSLDILTPGAVETGGAMLRPGSRDEARHWATAAQYAADMLKTLVDAPVGTVLNLNVPDAPPERVKGIRRARLSRFGQVQITVAEAGQGFVRTSLEESGASLEPGTDLALLAEGFATVSAIRAVSEVSDVELPDWHG</sequence>
<evidence type="ECO:0000313" key="9">
    <source>
        <dbReference type="EMBL" id="GLH99055.1"/>
    </source>
</evidence>
<organism evidence="9 10">
    <name type="scientific">Phytohabitans aurantiacus</name>
    <dbReference type="NCBI Taxonomy" id="3016789"/>
    <lineage>
        <taxon>Bacteria</taxon>
        <taxon>Bacillati</taxon>
        <taxon>Actinomycetota</taxon>
        <taxon>Actinomycetes</taxon>
        <taxon>Micromonosporales</taxon>
        <taxon>Micromonosporaceae</taxon>
    </lineage>
</organism>